<reference evidence="2" key="2">
    <citation type="submission" date="2015-01" db="EMBL/GenBank/DDBJ databases">
        <title>Evolutionary Origins and Diversification of the Mycorrhizal Mutualists.</title>
        <authorList>
            <consortium name="DOE Joint Genome Institute"/>
            <consortium name="Mycorrhizal Genomics Consortium"/>
            <person name="Kohler A."/>
            <person name="Kuo A."/>
            <person name="Nagy L.G."/>
            <person name="Floudas D."/>
            <person name="Copeland A."/>
            <person name="Barry K.W."/>
            <person name="Cichocki N."/>
            <person name="Veneault-Fourrey C."/>
            <person name="LaButti K."/>
            <person name="Lindquist E.A."/>
            <person name="Lipzen A."/>
            <person name="Lundell T."/>
            <person name="Morin E."/>
            <person name="Murat C."/>
            <person name="Riley R."/>
            <person name="Ohm R."/>
            <person name="Sun H."/>
            <person name="Tunlid A."/>
            <person name="Henrissat B."/>
            <person name="Grigoriev I.V."/>
            <person name="Hibbett D.S."/>
            <person name="Martin F."/>
        </authorList>
    </citation>
    <scope>NUCLEOTIDE SEQUENCE [LARGE SCALE GENOMIC DNA]</scope>
    <source>
        <strain evidence="2">MUT 4182</strain>
    </source>
</reference>
<protein>
    <submittedName>
        <fullName evidence="1">Uncharacterized protein</fullName>
    </submittedName>
</protein>
<dbReference type="OrthoDB" id="3291564at2759"/>
<dbReference type="AlphaFoldDB" id="A0A0C3KPA2"/>
<reference evidence="1 2" key="1">
    <citation type="submission" date="2014-04" db="EMBL/GenBank/DDBJ databases">
        <authorList>
            <consortium name="DOE Joint Genome Institute"/>
            <person name="Kuo A."/>
            <person name="Girlanda M."/>
            <person name="Perotto S."/>
            <person name="Kohler A."/>
            <person name="Nagy L.G."/>
            <person name="Floudas D."/>
            <person name="Copeland A."/>
            <person name="Barry K.W."/>
            <person name="Cichocki N."/>
            <person name="Veneault-Fourrey C."/>
            <person name="LaButti K."/>
            <person name="Lindquist E.A."/>
            <person name="Lipzen A."/>
            <person name="Lundell T."/>
            <person name="Morin E."/>
            <person name="Murat C."/>
            <person name="Sun H."/>
            <person name="Tunlid A."/>
            <person name="Henrissat B."/>
            <person name="Grigoriev I.V."/>
            <person name="Hibbett D.S."/>
            <person name="Martin F."/>
            <person name="Nordberg H.P."/>
            <person name="Cantor M.N."/>
            <person name="Hua S.X."/>
        </authorList>
    </citation>
    <scope>NUCLEOTIDE SEQUENCE [LARGE SCALE GENOMIC DNA]</scope>
    <source>
        <strain evidence="1 2">MUT 4182</strain>
    </source>
</reference>
<dbReference type="Proteomes" id="UP000054248">
    <property type="component" value="Unassembled WGS sequence"/>
</dbReference>
<sequence length="265" mass="29915">MCGTQVCPERSALSLKYFSMPVTDTHEDQEREWYLLLDFDCYYTDVTGKARLLPRVEPTKDAIMVDMASAASLGPEVSFWYPKAQYQLLQATFYRIRDHRGSFSASRNLPSFEGRPTDLQRGIIFEISGQPTSGIRTYYCPRSSAGELPYVCDGSTETDTDEVVDHEQELTSQRVVVTAARVGEAAGTVRCPSDRAVLHGALTWFMIAWISKHPEANAVNVAQRLKYICGHIQHPRISARRRSTGPFQLLPRAQTSFGQWLEIQK</sequence>
<keyword evidence="2" id="KW-1185">Reference proteome</keyword>
<gene>
    <name evidence="1" type="ORF">M407DRAFT_214916</name>
</gene>
<dbReference type="HOGENOM" id="CLU_074894_1_0_1"/>
<evidence type="ECO:0000313" key="2">
    <source>
        <dbReference type="Proteomes" id="UP000054248"/>
    </source>
</evidence>
<name>A0A0C3KPA2_9AGAM</name>
<proteinExistence type="predicted"/>
<dbReference type="EMBL" id="KN823089">
    <property type="protein sequence ID" value="KIO23238.1"/>
    <property type="molecule type" value="Genomic_DNA"/>
</dbReference>
<evidence type="ECO:0000313" key="1">
    <source>
        <dbReference type="EMBL" id="KIO23238.1"/>
    </source>
</evidence>
<accession>A0A0C3KPA2</accession>
<organism evidence="1 2">
    <name type="scientific">Tulasnella calospora MUT 4182</name>
    <dbReference type="NCBI Taxonomy" id="1051891"/>
    <lineage>
        <taxon>Eukaryota</taxon>
        <taxon>Fungi</taxon>
        <taxon>Dikarya</taxon>
        <taxon>Basidiomycota</taxon>
        <taxon>Agaricomycotina</taxon>
        <taxon>Agaricomycetes</taxon>
        <taxon>Cantharellales</taxon>
        <taxon>Tulasnellaceae</taxon>
        <taxon>Tulasnella</taxon>
    </lineage>
</organism>